<dbReference type="PANTHER" id="PTHR33991:SF1">
    <property type="entry name" value="DNA REPAIR PROTEIN RECO"/>
    <property type="match status" value="1"/>
</dbReference>
<dbReference type="Proteomes" id="UP000176377">
    <property type="component" value="Unassembled WGS sequence"/>
</dbReference>
<dbReference type="AlphaFoldDB" id="A0A1F6DB69"/>
<organism evidence="5 6">
    <name type="scientific">Candidatus Kaiserbacteria bacterium RIFCSPHIGHO2_01_FULL_56_24</name>
    <dbReference type="NCBI Taxonomy" id="1798487"/>
    <lineage>
        <taxon>Bacteria</taxon>
        <taxon>Candidatus Kaiseribacteriota</taxon>
    </lineage>
</organism>
<evidence type="ECO:0000313" key="5">
    <source>
        <dbReference type="EMBL" id="OGG58601.1"/>
    </source>
</evidence>
<dbReference type="GO" id="GO:0043590">
    <property type="term" value="C:bacterial nucleoid"/>
    <property type="evidence" value="ECO:0007669"/>
    <property type="project" value="TreeGrafter"/>
</dbReference>
<evidence type="ECO:0000259" key="4">
    <source>
        <dbReference type="Pfam" id="PF11967"/>
    </source>
</evidence>
<dbReference type="PANTHER" id="PTHR33991">
    <property type="entry name" value="DNA REPAIR PROTEIN RECO"/>
    <property type="match status" value="1"/>
</dbReference>
<keyword evidence="3" id="KW-0234">DNA repair</keyword>
<dbReference type="InterPro" id="IPR022572">
    <property type="entry name" value="DNA_rep/recomb_RecO_N"/>
</dbReference>
<keyword evidence="1" id="KW-0227">DNA damage</keyword>
<feature type="domain" description="DNA replication/recombination mediator RecO N-terminal" evidence="4">
    <location>
        <begin position="4"/>
        <end position="66"/>
    </location>
</feature>
<dbReference type="Pfam" id="PF11967">
    <property type="entry name" value="RecO_N"/>
    <property type="match status" value="1"/>
</dbReference>
<comment type="caution">
    <text evidence="5">The sequence shown here is derived from an EMBL/GenBank/DDBJ whole genome shotgun (WGS) entry which is preliminary data.</text>
</comment>
<reference evidence="5 6" key="1">
    <citation type="journal article" date="2016" name="Nat. Commun.">
        <title>Thousands of microbial genomes shed light on interconnected biogeochemical processes in an aquifer system.</title>
        <authorList>
            <person name="Anantharaman K."/>
            <person name="Brown C.T."/>
            <person name="Hug L.A."/>
            <person name="Sharon I."/>
            <person name="Castelle C.J."/>
            <person name="Probst A.J."/>
            <person name="Thomas B.C."/>
            <person name="Singh A."/>
            <person name="Wilkins M.J."/>
            <person name="Karaoz U."/>
            <person name="Brodie E.L."/>
            <person name="Williams K.H."/>
            <person name="Hubbard S.S."/>
            <person name="Banfield J.F."/>
        </authorList>
    </citation>
    <scope>NUCLEOTIDE SEQUENCE [LARGE SCALE GENOMIC DNA]</scope>
</reference>
<evidence type="ECO:0000313" key="6">
    <source>
        <dbReference type="Proteomes" id="UP000176377"/>
    </source>
</evidence>
<dbReference type="InterPro" id="IPR003717">
    <property type="entry name" value="RecO"/>
</dbReference>
<dbReference type="GO" id="GO:0006310">
    <property type="term" value="P:DNA recombination"/>
    <property type="evidence" value="ECO:0007669"/>
    <property type="project" value="UniProtKB-KW"/>
</dbReference>
<dbReference type="EMBL" id="MFLA01000032">
    <property type="protein sequence ID" value="OGG58601.1"/>
    <property type="molecule type" value="Genomic_DNA"/>
</dbReference>
<dbReference type="SUPFAM" id="SSF50249">
    <property type="entry name" value="Nucleic acid-binding proteins"/>
    <property type="match status" value="1"/>
</dbReference>
<accession>A0A1F6DB69</accession>
<evidence type="ECO:0000256" key="2">
    <source>
        <dbReference type="ARBA" id="ARBA00023172"/>
    </source>
</evidence>
<dbReference type="Gene3D" id="2.40.50.140">
    <property type="entry name" value="Nucleic acid-binding proteins"/>
    <property type="match status" value="1"/>
</dbReference>
<gene>
    <name evidence="5" type="ORF">A2765_02670</name>
</gene>
<name>A0A1F6DB69_9BACT</name>
<dbReference type="GO" id="GO:0006302">
    <property type="term" value="P:double-strand break repair"/>
    <property type="evidence" value="ECO:0007669"/>
    <property type="project" value="TreeGrafter"/>
</dbReference>
<sequence>MYQKYQTDALILRGYERGEADRVYALFTREFGFVWARASAVRRESSRMRYALQTGARSNVSLVRGNRGWRLAGAAAVSRIDPGHGSAVSTFARIGQLLERLSPGEETNEYLFETLSQAHEALMREPREAHATIELVAVARMLYALGYLSIEALGSALFAQTAFAPSHLEEAQALRPKLLSSVNKALSETQL</sequence>
<evidence type="ECO:0000256" key="1">
    <source>
        <dbReference type="ARBA" id="ARBA00022763"/>
    </source>
</evidence>
<evidence type="ECO:0000256" key="3">
    <source>
        <dbReference type="ARBA" id="ARBA00023204"/>
    </source>
</evidence>
<proteinExistence type="predicted"/>
<keyword evidence="2" id="KW-0233">DNA recombination</keyword>
<dbReference type="InterPro" id="IPR012340">
    <property type="entry name" value="NA-bd_OB-fold"/>
</dbReference>
<protein>
    <recommendedName>
        <fullName evidence="4">DNA replication/recombination mediator RecO N-terminal domain-containing protein</fullName>
    </recommendedName>
</protein>